<accession>A0A6C0DZS1</accession>
<organism evidence="1">
    <name type="scientific">viral metagenome</name>
    <dbReference type="NCBI Taxonomy" id="1070528"/>
    <lineage>
        <taxon>unclassified sequences</taxon>
        <taxon>metagenomes</taxon>
        <taxon>organismal metagenomes</taxon>
    </lineage>
</organism>
<proteinExistence type="predicted"/>
<protein>
    <submittedName>
        <fullName evidence="1">Uncharacterized protein</fullName>
    </submittedName>
</protein>
<reference evidence="1" key="1">
    <citation type="journal article" date="2020" name="Nature">
        <title>Giant virus diversity and host interactions through global metagenomics.</title>
        <authorList>
            <person name="Schulz F."/>
            <person name="Roux S."/>
            <person name="Paez-Espino D."/>
            <person name="Jungbluth S."/>
            <person name="Walsh D.A."/>
            <person name="Denef V.J."/>
            <person name="McMahon K.D."/>
            <person name="Konstantinidis K.T."/>
            <person name="Eloe-Fadrosh E.A."/>
            <person name="Kyrpides N.C."/>
            <person name="Woyke T."/>
        </authorList>
    </citation>
    <scope>NUCLEOTIDE SEQUENCE</scope>
    <source>
        <strain evidence="1">GVMAG-M-3300023179-103</strain>
    </source>
</reference>
<name>A0A6C0DZS1_9ZZZZ</name>
<sequence>MNKASSFNVKILINDFINKFEEIKKSNISHIKLFFINF</sequence>
<dbReference type="AlphaFoldDB" id="A0A6C0DZS1"/>
<evidence type="ECO:0000313" key="1">
    <source>
        <dbReference type="EMBL" id="QHT21988.1"/>
    </source>
</evidence>
<dbReference type="EMBL" id="MN739699">
    <property type="protein sequence ID" value="QHT21988.1"/>
    <property type="molecule type" value="Genomic_DNA"/>
</dbReference>